<evidence type="ECO:0000256" key="2">
    <source>
        <dbReference type="SAM" id="MobiDB-lite"/>
    </source>
</evidence>
<protein>
    <recommendedName>
        <fullName evidence="3">EF-hand domain-containing protein</fullName>
    </recommendedName>
</protein>
<dbReference type="InterPro" id="IPR011992">
    <property type="entry name" value="EF-hand-dom_pair"/>
</dbReference>
<dbReference type="Pfam" id="PF13833">
    <property type="entry name" value="EF-hand_8"/>
    <property type="match status" value="1"/>
</dbReference>
<feature type="coiled-coil region" evidence="1">
    <location>
        <begin position="346"/>
        <end position="495"/>
    </location>
</feature>
<sequence length="684" mass="81318">MKTLVEVVFHFLKKKSYFPCPFQEKLTIEIISKIFEYKFQIKNLNRRVQEKNSRNSENDNNLCTCTLIGNIKKRWNNLKIMEFGNNSSDDNRFENEENTSELNEEKFCNALQTIMNATLAKKIFTCIDNDNDGKITIVAFHRFVEQKHRYDTNEHKMKGERWLLRQLKEIDMKELDKNGRSKIEKSDLKAYFANFGVSEEIIEEVFNEIDTKKYGYITPMEYFLWKDQFNLKKLRHIVSKTVELTEGRMHLTNISTDNDNDDEHTCECEHKQKSVNIGSMVFHDSELQNELTNSGKRIDSLTVPGANGNDNDNDNDIDNNEENENNNAKSKIQHERQTTPMKQMQFALAEEQYERMQLEHEKKKVNTSSPMRLWKKSKNGRSQKEEAKILQYQLAEEKLQQFEQDLTQKRIQFALADERLERIKLAAERDKLKEELERVQNELQEERTEKIQMERKMSSETGMAAIVDDSLRQEIQRLQYELAEEKFQNVDLNRRLSLTVDQSPVLPRDSTESGILKDELKRLQYQLAEEKMENLQLQRKHSQLEDESKKLQYDLAEEKLQNIELTKRRSTQESVGTPVHEELNRERTSKSELEKQKDLFFYEYKYKYKYKYIIYFIKLEEEAKRLQYQLAEEKLKTMDIEKQNASIVDEKKKLQFQLADEKMENIALVRRLSVTPTVLQHIQT</sequence>
<evidence type="ECO:0000259" key="3">
    <source>
        <dbReference type="PROSITE" id="PS50222"/>
    </source>
</evidence>
<reference evidence="4 5" key="1">
    <citation type="journal article" date="2013" name="Curr. Biol.">
        <title>The Genome of the Foraminiferan Reticulomyxa filosa.</title>
        <authorList>
            <person name="Glockner G."/>
            <person name="Hulsmann N."/>
            <person name="Schleicher M."/>
            <person name="Noegel A.A."/>
            <person name="Eichinger L."/>
            <person name="Gallinger C."/>
            <person name="Pawlowski J."/>
            <person name="Sierra R."/>
            <person name="Euteneuer U."/>
            <person name="Pillet L."/>
            <person name="Moustafa A."/>
            <person name="Platzer M."/>
            <person name="Groth M."/>
            <person name="Szafranski K."/>
            <person name="Schliwa M."/>
        </authorList>
    </citation>
    <scope>NUCLEOTIDE SEQUENCE [LARGE SCALE GENOMIC DNA]</scope>
</reference>
<organism evidence="4 5">
    <name type="scientific">Reticulomyxa filosa</name>
    <dbReference type="NCBI Taxonomy" id="46433"/>
    <lineage>
        <taxon>Eukaryota</taxon>
        <taxon>Sar</taxon>
        <taxon>Rhizaria</taxon>
        <taxon>Retaria</taxon>
        <taxon>Foraminifera</taxon>
        <taxon>Monothalamids</taxon>
        <taxon>Reticulomyxidae</taxon>
        <taxon>Reticulomyxa</taxon>
    </lineage>
</organism>
<dbReference type="AlphaFoldDB" id="X6MXF6"/>
<evidence type="ECO:0000256" key="1">
    <source>
        <dbReference type="SAM" id="Coils"/>
    </source>
</evidence>
<dbReference type="Proteomes" id="UP000023152">
    <property type="component" value="Unassembled WGS sequence"/>
</dbReference>
<comment type="caution">
    <text evidence="4">The sequence shown here is derived from an EMBL/GenBank/DDBJ whole genome shotgun (WGS) entry which is preliminary data.</text>
</comment>
<feature type="compositionally biased region" description="Acidic residues" evidence="2">
    <location>
        <begin position="311"/>
        <end position="324"/>
    </location>
</feature>
<keyword evidence="5" id="KW-1185">Reference proteome</keyword>
<feature type="region of interest" description="Disordered" evidence="2">
    <location>
        <begin position="567"/>
        <end position="588"/>
    </location>
</feature>
<dbReference type="InterPro" id="IPR002048">
    <property type="entry name" value="EF_hand_dom"/>
</dbReference>
<dbReference type="SUPFAM" id="SSF47473">
    <property type="entry name" value="EF-hand"/>
    <property type="match status" value="1"/>
</dbReference>
<evidence type="ECO:0000313" key="4">
    <source>
        <dbReference type="EMBL" id="ETO18306.1"/>
    </source>
</evidence>
<dbReference type="PROSITE" id="PS50222">
    <property type="entry name" value="EF_HAND_2"/>
    <property type="match status" value="1"/>
</dbReference>
<feature type="domain" description="EF-hand" evidence="3">
    <location>
        <begin position="115"/>
        <end position="150"/>
    </location>
</feature>
<feature type="region of interest" description="Disordered" evidence="2">
    <location>
        <begin position="294"/>
        <end position="340"/>
    </location>
</feature>
<proteinExistence type="predicted"/>
<evidence type="ECO:0000313" key="5">
    <source>
        <dbReference type="Proteomes" id="UP000023152"/>
    </source>
</evidence>
<feature type="compositionally biased region" description="Basic and acidic residues" evidence="2">
    <location>
        <begin position="579"/>
        <end position="588"/>
    </location>
</feature>
<dbReference type="GO" id="GO:0005509">
    <property type="term" value="F:calcium ion binding"/>
    <property type="evidence" value="ECO:0007669"/>
    <property type="project" value="InterPro"/>
</dbReference>
<keyword evidence="1" id="KW-0175">Coiled coil</keyword>
<dbReference type="EMBL" id="ASPP01015151">
    <property type="protein sequence ID" value="ETO18306.1"/>
    <property type="molecule type" value="Genomic_DNA"/>
</dbReference>
<dbReference type="Gene3D" id="1.10.238.10">
    <property type="entry name" value="EF-hand"/>
    <property type="match status" value="1"/>
</dbReference>
<accession>X6MXF6</accession>
<name>X6MXF6_RETFI</name>
<gene>
    <name evidence="4" type="ORF">RFI_18972</name>
</gene>